<name>A0A0R3S877_HYMDI</name>
<evidence type="ECO:0000313" key="2">
    <source>
        <dbReference type="EMBL" id="VUZ50571.1"/>
    </source>
</evidence>
<dbReference type="EMBL" id="UYSG01000038">
    <property type="protein sequence ID" value="VDL14724.1"/>
    <property type="molecule type" value="Genomic_DNA"/>
</dbReference>
<dbReference type="EMBL" id="CABIJS010000377">
    <property type="protein sequence ID" value="VUZ50571.1"/>
    <property type="molecule type" value="Genomic_DNA"/>
</dbReference>
<dbReference type="AlphaFoldDB" id="A0A0R3S877"/>
<keyword evidence="4" id="KW-1185">Reference proteome</keyword>
<reference evidence="5" key="1">
    <citation type="submission" date="2017-02" db="UniProtKB">
        <authorList>
            <consortium name="WormBaseParasite"/>
        </authorList>
    </citation>
    <scope>IDENTIFICATION</scope>
</reference>
<evidence type="ECO:0000313" key="4">
    <source>
        <dbReference type="Proteomes" id="UP000321570"/>
    </source>
</evidence>
<protein>
    <submittedName>
        <fullName evidence="1 5">Uncharacterized protein</fullName>
    </submittedName>
</protein>
<evidence type="ECO:0000313" key="1">
    <source>
        <dbReference type="EMBL" id="VDL14724.1"/>
    </source>
</evidence>
<accession>A0A0R3S877</accession>
<evidence type="ECO:0000313" key="3">
    <source>
        <dbReference type="Proteomes" id="UP000274504"/>
    </source>
</evidence>
<evidence type="ECO:0000313" key="5">
    <source>
        <dbReference type="WBParaSite" id="HDID_0000032301-mRNA-1"/>
    </source>
</evidence>
<sequence>MSPYVTYKRACTYMHSSQRSRIDQGFHRHSAHMRHHAKEPLILPVIVRARPGRQAAAGTAKEVAGTASGKSEREKQSCIGAKKIIQFSPARLLAGLTAC</sequence>
<dbReference type="WBParaSite" id="HDID_0000032301-mRNA-1">
    <property type="protein sequence ID" value="HDID_0000032301-mRNA-1"/>
    <property type="gene ID" value="HDID_0000032301"/>
</dbReference>
<reference evidence="2 4" key="3">
    <citation type="submission" date="2019-07" db="EMBL/GenBank/DDBJ databases">
        <authorList>
            <person name="Jastrzebski P J."/>
            <person name="Paukszto L."/>
            <person name="Jastrzebski P J."/>
        </authorList>
    </citation>
    <scope>NUCLEOTIDE SEQUENCE [LARGE SCALE GENOMIC DNA]</scope>
    <source>
        <strain evidence="2 4">WMS-il1</strain>
    </source>
</reference>
<dbReference type="Proteomes" id="UP000321570">
    <property type="component" value="Unassembled WGS sequence"/>
</dbReference>
<dbReference type="Proteomes" id="UP000274504">
    <property type="component" value="Unassembled WGS sequence"/>
</dbReference>
<gene>
    <name evidence="1" type="ORF">HDID_LOCUS324</name>
    <name evidence="2" type="ORF">WMSIL1_LOCUS9460</name>
</gene>
<reference evidence="1 3" key="2">
    <citation type="submission" date="2018-11" db="EMBL/GenBank/DDBJ databases">
        <authorList>
            <consortium name="Pathogen Informatics"/>
        </authorList>
    </citation>
    <scope>NUCLEOTIDE SEQUENCE [LARGE SCALE GENOMIC DNA]</scope>
</reference>
<organism evidence="5">
    <name type="scientific">Hymenolepis diminuta</name>
    <name type="common">Rat tapeworm</name>
    <dbReference type="NCBI Taxonomy" id="6216"/>
    <lineage>
        <taxon>Eukaryota</taxon>
        <taxon>Metazoa</taxon>
        <taxon>Spiralia</taxon>
        <taxon>Lophotrochozoa</taxon>
        <taxon>Platyhelminthes</taxon>
        <taxon>Cestoda</taxon>
        <taxon>Eucestoda</taxon>
        <taxon>Cyclophyllidea</taxon>
        <taxon>Hymenolepididae</taxon>
        <taxon>Hymenolepis</taxon>
    </lineage>
</organism>
<proteinExistence type="predicted"/>